<dbReference type="PANTHER" id="PTHR30008:SF0">
    <property type="entry name" value="EXODEOXYRIBONUCLEASE 7 LARGE SUBUNIT"/>
    <property type="match status" value="1"/>
</dbReference>
<accession>A0A8J2U255</accession>
<feature type="domain" description="Exonuclease VII large subunit C-terminal" evidence="8">
    <location>
        <begin position="124"/>
        <end position="438"/>
    </location>
</feature>
<dbReference type="Pfam" id="PF02601">
    <property type="entry name" value="Exonuc_VII_L"/>
    <property type="match status" value="1"/>
</dbReference>
<dbReference type="Proteomes" id="UP000619743">
    <property type="component" value="Unassembled WGS sequence"/>
</dbReference>
<keyword evidence="2 5" id="KW-0540">Nuclease</keyword>
<comment type="similarity">
    <text evidence="5 6">Belongs to the XseA family.</text>
</comment>
<proteinExistence type="inferred from homology"/>
<dbReference type="InterPro" id="IPR003753">
    <property type="entry name" value="Exonuc_VII_L"/>
</dbReference>
<feature type="coiled-coil region" evidence="7">
    <location>
        <begin position="355"/>
        <end position="390"/>
    </location>
</feature>
<dbReference type="OrthoDB" id="9802795at2"/>
<comment type="subcellular location">
    <subcellularLocation>
        <location evidence="5 6">Cytoplasm</location>
    </subcellularLocation>
</comment>
<comment type="catalytic activity">
    <reaction evidence="5 6">
        <text>Exonucleolytic cleavage in either 5'- to 3'- or 3'- to 5'-direction to yield nucleoside 5'-phosphates.</text>
        <dbReference type="EC" id="3.1.11.6"/>
    </reaction>
</comment>
<evidence type="ECO:0000256" key="4">
    <source>
        <dbReference type="ARBA" id="ARBA00022839"/>
    </source>
</evidence>
<comment type="function">
    <text evidence="5">Bidirectionally degrades single-stranded DNA into large acid-insoluble oligonucleotides, which are then degraded further into small acid-soluble oligonucleotides.</text>
</comment>
<evidence type="ECO:0000259" key="9">
    <source>
        <dbReference type="Pfam" id="PF13742"/>
    </source>
</evidence>
<dbReference type="GO" id="GO:0008855">
    <property type="term" value="F:exodeoxyribonuclease VII activity"/>
    <property type="evidence" value="ECO:0007669"/>
    <property type="project" value="UniProtKB-UniRule"/>
</dbReference>
<evidence type="ECO:0000313" key="10">
    <source>
        <dbReference type="EMBL" id="GGA65632.1"/>
    </source>
</evidence>
<protein>
    <recommendedName>
        <fullName evidence="5">Exodeoxyribonuclease 7 large subunit</fullName>
        <ecNumber evidence="5">3.1.11.6</ecNumber>
    </recommendedName>
    <alternativeName>
        <fullName evidence="5">Exodeoxyribonuclease VII large subunit</fullName>
        <shortName evidence="5">Exonuclease VII large subunit</shortName>
    </alternativeName>
</protein>
<dbReference type="HAMAP" id="MF_00378">
    <property type="entry name" value="Exonuc_7_L"/>
    <property type="match status" value="1"/>
</dbReference>
<evidence type="ECO:0000256" key="2">
    <source>
        <dbReference type="ARBA" id="ARBA00022722"/>
    </source>
</evidence>
<evidence type="ECO:0000256" key="7">
    <source>
        <dbReference type="SAM" id="Coils"/>
    </source>
</evidence>
<evidence type="ECO:0000256" key="1">
    <source>
        <dbReference type="ARBA" id="ARBA00022490"/>
    </source>
</evidence>
<evidence type="ECO:0000313" key="11">
    <source>
        <dbReference type="Proteomes" id="UP000619743"/>
    </source>
</evidence>
<keyword evidence="4 5" id="KW-0269">Exonuclease</keyword>
<dbReference type="EC" id="3.1.11.6" evidence="5"/>
<evidence type="ECO:0000256" key="6">
    <source>
        <dbReference type="RuleBase" id="RU004355"/>
    </source>
</evidence>
<feature type="domain" description="OB-fold nucleic acid binding" evidence="9">
    <location>
        <begin position="8"/>
        <end position="101"/>
    </location>
</feature>
<dbReference type="GO" id="GO:0006308">
    <property type="term" value="P:DNA catabolic process"/>
    <property type="evidence" value="ECO:0007669"/>
    <property type="project" value="UniProtKB-UniRule"/>
</dbReference>
<dbReference type="InterPro" id="IPR025824">
    <property type="entry name" value="OB-fold_nuc-bd_dom"/>
</dbReference>
<dbReference type="EMBL" id="BMDX01000002">
    <property type="protein sequence ID" value="GGA65632.1"/>
    <property type="molecule type" value="Genomic_DNA"/>
</dbReference>
<dbReference type="NCBIfam" id="TIGR00237">
    <property type="entry name" value="xseA"/>
    <property type="match status" value="1"/>
</dbReference>
<evidence type="ECO:0000256" key="3">
    <source>
        <dbReference type="ARBA" id="ARBA00022801"/>
    </source>
</evidence>
<organism evidence="10 11">
    <name type="scientific">Neiella marina</name>
    <dbReference type="NCBI Taxonomy" id="508461"/>
    <lineage>
        <taxon>Bacteria</taxon>
        <taxon>Pseudomonadati</taxon>
        <taxon>Pseudomonadota</taxon>
        <taxon>Gammaproteobacteria</taxon>
        <taxon>Alteromonadales</taxon>
        <taxon>Echinimonadaceae</taxon>
        <taxon>Neiella</taxon>
    </lineage>
</organism>
<comment type="caution">
    <text evidence="10">The sequence shown here is derived from an EMBL/GenBank/DDBJ whole genome shotgun (WGS) entry which is preliminary data.</text>
</comment>
<dbReference type="CDD" id="cd04489">
    <property type="entry name" value="ExoVII_LU_OBF"/>
    <property type="match status" value="1"/>
</dbReference>
<dbReference type="GO" id="GO:0003676">
    <property type="term" value="F:nucleic acid binding"/>
    <property type="evidence" value="ECO:0007669"/>
    <property type="project" value="InterPro"/>
</dbReference>
<reference evidence="11" key="1">
    <citation type="journal article" date="2019" name="Int. J. Syst. Evol. Microbiol.">
        <title>The Global Catalogue of Microorganisms (GCM) 10K type strain sequencing project: providing services to taxonomists for standard genome sequencing and annotation.</title>
        <authorList>
            <consortium name="The Broad Institute Genomics Platform"/>
            <consortium name="The Broad Institute Genome Sequencing Center for Infectious Disease"/>
            <person name="Wu L."/>
            <person name="Ma J."/>
        </authorList>
    </citation>
    <scope>NUCLEOTIDE SEQUENCE [LARGE SCALE GENOMIC DNA]</scope>
    <source>
        <strain evidence="11">CGMCC 1.10130</strain>
    </source>
</reference>
<comment type="subunit">
    <text evidence="5">Heterooligomer composed of large and small subunits.</text>
</comment>
<dbReference type="GO" id="GO:0005737">
    <property type="term" value="C:cytoplasm"/>
    <property type="evidence" value="ECO:0007669"/>
    <property type="project" value="UniProtKB-SubCell"/>
</dbReference>
<dbReference type="AlphaFoldDB" id="A0A8J2U255"/>
<dbReference type="PANTHER" id="PTHR30008">
    <property type="entry name" value="EXODEOXYRIBONUCLEASE 7 LARGE SUBUNIT"/>
    <property type="match status" value="1"/>
</dbReference>
<keyword evidence="1 5" id="KW-0963">Cytoplasm</keyword>
<evidence type="ECO:0000256" key="5">
    <source>
        <dbReference type="HAMAP-Rule" id="MF_00378"/>
    </source>
</evidence>
<name>A0A8J2U255_9GAMM</name>
<dbReference type="Pfam" id="PF13742">
    <property type="entry name" value="tRNA_anti_2"/>
    <property type="match status" value="1"/>
</dbReference>
<keyword evidence="7" id="KW-0175">Coiled coil</keyword>
<keyword evidence="11" id="KW-1185">Reference proteome</keyword>
<gene>
    <name evidence="5 10" type="primary">xseA</name>
    <name evidence="10" type="ORF">GCM10011369_03860</name>
</gene>
<evidence type="ECO:0000259" key="8">
    <source>
        <dbReference type="Pfam" id="PF02601"/>
    </source>
</evidence>
<dbReference type="InterPro" id="IPR020579">
    <property type="entry name" value="Exonuc_VII_lsu_C"/>
</dbReference>
<keyword evidence="3 5" id="KW-0378">Hydrolase</keyword>
<dbReference type="GO" id="GO:0009318">
    <property type="term" value="C:exodeoxyribonuclease VII complex"/>
    <property type="evidence" value="ECO:0007669"/>
    <property type="project" value="UniProtKB-UniRule"/>
</dbReference>
<sequence>MISADNIFSVSQLNQHVSQLLSQQIGTIWLEAEIGQLTRAASGHWYLTLKDPSSQVRCAMFRMRNRQLSWQPNVGDAVLVKAQVGLYAPRGEYQLVIDAMQPAGIGRLQQAFEQMKRALQQRGWFDHERKQTLPESIRKVGVVTSASGAAVHDILTVMARRDASVEIVIYPTAVQGEGAAEQIAVQIALANRRNEVDVLVVGRGGGSLEDLWCFNTEVVAAAIINSRLPIISAVGHEVDVSIADLVADLRAATPSAAAELVTSDAEHRLQAFNNMINRLNHAWRHQQQIHRLALSQLSQRLERQHPRLRIQQQSQRADELHFQLQQAMQKRLEHSKSRQLNGHHRLSAQRPSLILDRKRNQLDSLNKRLSSALSQRLQQQQNRLAVLAAKLNVVSPLATLSRGYSISRNEKQQVIRSIQQVSQGQKLITLLEDGQIESTVITAGKTTN</sequence>